<gene>
    <name evidence="8" type="ORF">FSPOR_1467</name>
</gene>
<dbReference type="PANTHER" id="PTHR15341:SF3">
    <property type="entry name" value="NUCLEAR NUCLEIC ACID-BINDING PROTEIN C1D"/>
    <property type="match status" value="1"/>
</dbReference>
<evidence type="ECO:0000256" key="2">
    <source>
        <dbReference type="ARBA" id="ARBA00009154"/>
    </source>
</evidence>
<dbReference type="InterPro" id="IPR011082">
    <property type="entry name" value="Exosome-assoc_fac/DNA_repair"/>
</dbReference>
<feature type="compositionally biased region" description="Basic residues" evidence="7">
    <location>
        <begin position="192"/>
        <end position="207"/>
    </location>
</feature>
<evidence type="ECO:0000256" key="7">
    <source>
        <dbReference type="SAM" id="MobiDB-lite"/>
    </source>
</evidence>
<comment type="caution">
    <text evidence="8">The sequence shown here is derived from an EMBL/GenBank/DDBJ whole genome shotgun (WGS) entry which is preliminary data.</text>
</comment>
<dbReference type="GO" id="GO:0003677">
    <property type="term" value="F:DNA binding"/>
    <property type="evidence" value="ECO:0007669"/>
    <property type="project" value="TreeGrafter"/>
</dbReference>
<keyword evidence="5 6" id="KW-0539">Nucleus</keyword>
<comment type="subcellular location">
    <subcellularLocation>
        <location evidence="1 6">Nucleus</location>
    </subcellularLocation>
</comment>
<evidence type="ECO:0000256" key="3">
    <source>
        <dbReference type="ARBA" id="ARBA00022552"/>
    </source>
</evidence>
<organism evidence="8 9">
    <name type="scientific">Fusarium sporotrichioides</name>
    <dbReference type="NCBI Taxonomy" id="5514"/>
    <lineage>
        <taxon>Eukaryota</taxon>
        <taxon>Fungi</taxon>
        <taxon>Dikarya</taxon>
        <taxon>Ascomycota</taxon>
        <taxon>Pezizomycotina</taxon>
        <taxon>Sordariomycetes</taxon>
        <taxon>Hypocreomycetidae</taxon>
        <taxon>Hypocreales</taxon>
        <taxon>Nectriaceae</taxon>
        <taxon>Fusarium</taxon>
    </lineage>
</organism>
<proteinExistence type="inferred from homology"/>
<dbReference type="PANTHER" id="PTHR15341">
    <property type="entry name" value="SUN-COR STEROID HORMONE RECEPTOR CO-REPRESSOR"/>
    <property type="match status" value="1"/>
</dbReference>
<dbReference type="STRING" id="5514.A0A395SQ44"/>
<feature type="region of interest" description="Disordered" evidence="7">
    <location>
        <begin position="163"/>
        <end position="207"/>
    </location>
</feature>
<dbReference type="GO" id="GO:0010468">
    <property type="term" value="P:regulation of gene expression"/>
    <property type="evidence" value="ECO:0007669"/>
    <property type="project" value="TreeGrafter"/>
</dbReference>
<dbReference type="InterPro" id="IPR007146">
    <property type="entry name" value="Sas10/Utp3/C1D"/>
</dbReference>
<evidence type="ECO:0000313" key="8">
    <source>
        <dbReference type="EMBL" id="RGP74287.1"/>
    </source>
</evidence>
<comment type="function">
    <text evidence="6">Required for exosome-dependent processing of pre-rRNA and small nucleolar RNA (snRNA) precursors. Involved in processing of 35S pre-rRNA at the A0, A1 and A2 sites.</text>
</comment>
<evidence type="ECO:0000256" key="5">
    <source>
        <dbReference type="ARBA" id="ARBA00023242"/>
    </source>
</evidence>
<dbReference type="GO" id="GO:0005730">
    <property type="term" value="C:nucleolus"/>
    <property type="evidence" value="ECO:0007669"/>
    <property type="project" value="TreeGrafter"/>
</dbReference>
<dbReference type="GO" id="GO:0003723">
    <property type="term" value="F:RNA binding"/>
    <property type="evidence" value="ECO:0007669"/>
    <property type="project" value="UniProtKB-UniRule"/>
</dbReference>
<sequence length="207" mass="22943">MTDVKDITPDLDRLDDQLDDLEETLQPLLGNLEGMASELPLLDKAKLFSLTAYAIESLLFCEFFAEALNYFIAPTNELTNATASLKLEGSDTQTQAVLTELKRIQQYFGKIKNIETPEAEESRNLTVNQEAAARILKADLADNKTISNKLAEKIAEERAKALLKSVENRKRPAEESPVPSKSGSAVDEGKDKSKKKQKKGKKSKSKN</sequence>
<keyword evidence="9" id="KW-1185">Reference proteome</keyword>
<dbReference type="Pfam" id="PF04000">
    <property type="entry name" value="Sas10_Utp3"/>
    <property type="match status" value="1"/>
</dbReference>
<evidence type="ECO:0000256" key="6">
    <source>
        <dbReference type="RuleBase" id="RU368003"/>
    </source>
</evidence>
<evidence type="ECO:0000256" key="4">
    <source>
        <dbReference type="ARBA" id="ARBA00022884"/>
    </source>
</evidence>
<dbReference type="Proteomes" id="UP000266152">
    <property type="component" value="Unassembled WGS sequence"/>
</dbReference>
<reference evidence="8 9" key="1">
    <citation type="journal article" date="2018" name="PLoS Pathog.">
        <title>Evolution of structural diversity of trichothecenes, a family of toxins produced by plant pathogenic and entomopathogenic fungi.</title>
        <authorList>
            <person name="Proctor R.H."/>
            <person name="McCormick S.P."/>
            <person name="Kim H.S."/>
            <person name="Cardoza R.E."/>
            <person name="Stanley A.M."/>
            <person name="Lindo L."/>
            <person name="Kelly A."/>
            <person name="Brown D.W."/>
            <person name="Lee T."/>
            <person name="Vaughan M.M."/>
            <person name="Alexander N.J."/>
            <person name="Busman M."/>
            <person name="Gutierrez S."/>
        </authorList>
    </citation>
    <scope>NUCLEOTIDE SEQUENCE [LARGE SCALE GENOMIC DNA]</scope>
    <source>
        <strain evidence="8 9">NRRL 3299</strain>
    </source>
</reference>
<feature type="compositionally biased region" description="Basic and acidic residues" evidence="7">
    <location>
        <begin position="163"/>
        <end position="174"/>
    </location>
</feature>
<evidence type="ECO:0000256" key="1">
    <source>
        <dbReference type="ARBA" id="ARBA00004123"/>
    </source>
</evidence>
<keyword evidence="3 6" id="KW-0698">rRNA processing</keyword>
<dbReference type="GO" id="GO:0000460">
    <property type="term" value="P:maturation of 5.8S rRNA"/>
    <property type="evidence" value="ECO:0007669"/>
    <property type="project" value="TreeGrafter"/>
</dbReference>
<dbReference type="AlphaFoldDB" id="A0A395SQ44"/>
<accession>A0A395SQ44</accession>
<keyword evidence="4 6" id="KW-0694">RNA-binding</keyword>
<protein>
    <recommendedName>
        <fullName evidence="6">Exosome complex protein</fullName>
    </recommendedName>
</protein>
<comment type="similarity">
    <text evidence="2 6">Belongs to the C1D family.</text>
</comment>
<name>A0A395SQ44_FUSSP</name>
<evidence type="ECO:0000313" key="9">
    <source>
        <dbReference type="Proteomes" id="UP000266152"/>
    </source>
</evidence>
<dbReference type="EMBL" id="PXOF01000022">
    <property type="protein sequence ID" value="RGP74287.1"/>
    <property type="molecule type" value="Genomic_DNA"/>
</dbReference>
<dbReference type="GO" id="GO:0000178">
    <property type="term" value="C:exosome (RNase complex)"/>
    <property type="evidence" value="ECO:0007669"/>
    <property type="project" value="TreeGrafter"/>
</dbReference>